<keyword evidence="1" id="KW-0812">Transmembrane</keyword>
<dbReference type="PANTHER" id="PTHR21180:SF32">
    <property type="entry name" value="ENDONUCLEASE_EXONUCLEASE_PHOSPHATASE FAMILY DOMAIN-CONTAINING PROTEIN 1"/>
    <property type="match status" value="1"/>
</dbReference>
<evidence type="ECO:0000256" key="1">
    <source>
        <dbReference type="SAM" id="Phobius"/>
    </source>
</evidence>
<evidence type="ECO:0000259" key="2">
    <source>
        <dbReference type="SMART" id="SM00278"/>
    </source>
</evidence>
<dbReference type="GO" id="GO:0003677">
    <property type="term" value="F:DNA binding"/>
    <property type="evidence" value="ECO:0007669"/>
    <property type="project" value="UniProtKB-KW"/>
</dbReference>
<name>A0A3M8D3G1_9BACL</name>
<evidence type="ECO:0000313" key="4">
    <source>
        <dbReference type="Proteomes" id="UP000269573"/>
    </source>
</evidence>
<dbReference type="GO" id="GO:0015628">
    <property type="term" value="P:protein secretion by the type II secretion system"/>
    <property type="evidence" value="ECO:0007669"/>
    <property type="project" value="TreeGrafter"/>
</dbReference>
<dbReference type="SMART" id="SM00278">
    <property type="entry name" value="HhH1"/>
    <property type="match status" value="2"/>
</dbReference>
<reference evidence="3 4" key="1">
    <citation type="submission" date="2018-10" db="EMBL/GenBank/DDBJ databases">
        <title>Phylogenomics of Brevibacillus.</title>
        <authorList>
            <person name="Dunlap C."/>
        </authorList>
    </citation>
    <scope>NUCLEOTIDE SEQUENCE [LARGE SCALE GENOMIC DNA]</scope>
    <source>
        <strain evidence="3 4">JCM 15774</strain>
    </source>
</reference>
<feature type="domain" description="Helix-hairpin-helix DNA-binding motif class 1" evidence="2">
    <location>
        <begin position="182"/>
        <end position="201"/>
    </location>
</feature>
<dbReference type="Gene3D" id="3.10.560.10">
    <property type="entry name" value="Outer membrane lipoprotein wza domain like"/>
    <property type="match status" value="1"/>
</dbReference>
<gene>
    <name evidence="3" type="ORF">EDM59_21670</name>
</gene>
<dbReference type="Proteomes" id="UP000269573">
    <property type="component" value="Unassembled WGS sequence"/>
</dbReference>
<sequence length="235" mass="24857">MFLEWWDRYRKILLTAIALLFVTSSFWLYQTRVAGHEGTDAALPLVPPAYASDDVLPADEQAKESAVAGKPALEKTPSAPAPLYVDVKGDVKQPGLYPLDAGMRVADAIAKAGGANPTADLAQINLAAPLADGTAIVIPVKESSPAAAPVNLSAPAYAANGKNTSNASSSDQTVSLNSATAEELMTLPGIGEARAKAILQYREEKGSFRALEELKSIEGIGDKLYERIAPRIRIQ</sequence>
<evidence type="ECO:0000313" key="3">
    <source>
        <dbReference type="EMBL" id="RNB81725.1"/>
    </source>
</evidence>
<dbReference type="Pfam" id="PF12836">
    <property type="entry name" value="HHH_3"/>
    <property type="match status" value="1"/>
</dbReference>
<dbReference type="InterPro" id="IPR003583">
    <property type="entry name" value="Hlx-hairpin-Hlx_DNA-bd_motif"/>
</dbReference>
<dbReference type="Pfam" id="PF10531">
    <property type="entry name" value="SLBB"/>
    <property type="match status" value="1"/>
</dbReference>
<organism evidence="3 4">
    <name type="scientific">Brevibacillus nitrificans</name>
    <dbReference type="NCBI Taxonomy" id="651560"/>
    <lineage>
        <taxon>Bacteria</taxon>
        <taxon>Bacillati</taxon>
        <taxon>Bacillota</taxon>
        <taxon>Bacilli</taxon>
        <taxon>Bacillales</taxon>
        <taxon>Paenibacillaceae</taxon>
        <taxon>Brevibacillus</taxon>
    </lineage>
</organism>
<feature type="domain" description="Helix-hairpin-helix DNA-binding motif class 1" evidence="2">
    <location>
        <begin position="212"/>
        <end position="231"/>
    </location>
</feature>
<protein>
    <submittedName>
        <fullName evidence="3">ComEA family DNA-binding protein</fullName>
    </submittedName>
</protein>
<dbReference type="InterPro" id="IPR010994">
    <property type="entry name" value="RuvA_2-like"/>
</dbReference>
<comment type="caution">
    <text evidence="3">The sequence shown here is derived from an EMBL/GenBank/DDBJ whole genome shotgun (WGS) entry which is preliminary data.</text>
</comment>
<dbReference type="InterPro" id="IPR051675">
    <property type="entry name" value="Endo/Exo/Phosphatase_dom_1"/>
</dbReference>
<keyword evidence="1" id="KW-1133">Transmembrane helix</keyword>
<dbReference type="RefSeq" id="WP_122925531.1">
    <property type="nucleotide sequence ID" value="NZ_RHHU01000014.1"/>
</dbReference>
<feature type="transmembrane region" description="Helical" evidence="1">
    <location>
        <begin position="12"/>
        <end position="29"/>
    </location>
</feature>
<dbReference type="PANTHER" id="PTHR21180">
    <property type="entry name" value="ENDONUCLEASE/EXONUCLEASE/PHOSPHATASE FAMILY DOMAIN-CONTAINING PROTEIN 1"/>
    <property type="match status" value="1"/>
</dbReference>
<dbReference type="InterPro" id="IPR019554">
    <property type="entry name" value="Soluble_ligand-bd"/>
</dbReference>
<dbReference type="AlphaFoldDB" id="A0A3M8D3G1"/>
<dbReference type="EMBL" id="RHHU01000014">
    <property type="protein sequence ID" value="RNB81725.1"/>
    <property type="molecule type" value="Genomic_DNA"/>
</dbReference>
<dbReference type="InterPro" id="IPR004509">
    <property type="entry name" value="Competence_ComEA_HhH"/>
</dbReference>
<dbReference type="Gene3D" id="1.10.150.310">
    <property type="entry name" value="Tex RuvX-like domain-like"/>
    <property type="match status" value="1"/>
</dbReference>
<keyword evidence="1" id="KW-0472">Membrane</keyword>
<keyword evidence="3" id="KW-0238">DNA-binding</keyword>
<keyword evidence="4" id="KW-1185">Reference proteome</keyword>
<proteinExistence type="predicted"/>
<accession>A0A3M8D3G1</accession>
<dbReference type="NCBIfam" id="TIGR00426">
    <property type="entry name" value="competence protein ComEA helix-hairpin-helix repeat region"/>
    <property type="match status" value="1"/>
</dbReference>
<dbReference type="SUPFAM" id="SSF47781">
    <property type="entry name" value="RuvA domain 2-like"/>
    <property type="match status" value="1"/>
</dbReference>
<dbReference type="GO" id="GO:0015627">
    <property type="term" value="C:type II protein secretion system complex"/>
    <property type="evidence" value="ECO:0007669"/>
    <property type="project" value="TreeGrafter"/>
</dbReference>
<dbReference type="GO" id="GO:0006281">
    <property type="term" value="P:DNA repair"/>
    <property type="evidence" value="ECO:0007669"/>
    <property type="project" value="InterPro"/>
</dbReference>